<protein>
    <submittedName>
        <fullName evidence="1">Uncharacterized protein</fullName>
    </submittedName>
</protein>
<comment type="caution">
    <text evidence="1">The sequence shown here is derived from an EMBL/GenBank/DDBJ whole genome shotgun (WGS) entry which is preliminary data.</text>
</comment>
<accession>A0AAD9Q6C5</accession>
<gene>
    <name evidence="1" type="ORF">P5673_022628</name>
</gene>
<dbReference type="Proteomes" id="UP001249851">
    <property type="component" value="Unassembled WGS sequence"/>
</dbReference>
<reference evidence="1" key="1">
    <citation type="journal article" date="2023" name="G3 (Bethesda)">
        <title>Whole genome assembly and annotation of the endangered Caribbean coral Acropora cervicornis.</title>
        <authorList>
            <person name="Selwyn J.D."/>
            <person name="Vollmer S.V."/>
        </authorList>
    </citation>
    <scope>NUCLEOTIDE SEQUENCE</scope>
    <source>
        <strain evidence="1">K2</strain>
    </source>
</reference>
<dbReference type="EMBL" id="JARQWQ010000061">
    <property type="protein sequence ID" value="KAK2555607.1"/>
    <property type="molecule type" value="Genomic_DNA"/>
</dbReference>
<evidence type="ECO:0000313" key="1">
    <source>
        <dbReference type="EMBL" id="KAK2555607.1"/>
    </source>
</evidence>
<sequence length="179" mass="21071">MICNLCKKPVRSFLCDNCKAQFPFHNLDDDLFKIALYELKNGPISYDPDKMDSLFYNPIFDRDTYLRDRIADLDPDDSVSQMQVALTHLERWAVQNKMELNDKKTKDMWITFKKSCPIPAPISIGPTELERISEFKLLGVHVQNDLKDTVESLVTRRQNLMRKEFKRILESENHPCKRF</sequence>
<organism evidence="1 2">
    <name type="scientific">Acropora cervicornis</name>
    <name type="common">Staghorn coral</name>
    <dbReference type="NCBI Taxonomy" id="6130"/>
    <lineage>
        <taxon>Eukaryota</taxon>
        <taxon>Metazoa</taxon>
        <taxon>Cnidaria</taxon>
        <taxon>Anthozoa</taxon>
        <taxon>Hexacorallia</taxon>
        <taxon>Scleractinia</taxon>
        <taxon>Astrocoeniina</taxon>
        <taxon>Acroporidae</taxon>
        <taxon>Acropora</taxon>
    </lineage>
</organism>
<proteinExistence type="predicted"/>
<keyword evidence="2" id="KW-1185">Reference proteome</keyword>
<name>A0AAD9Q6C5_ACRCE</name>
<reference evidence="1" key="2">
    <citation type="journal article" date="2023" name="Science">
        <title>Genomic signatures of disease resistance in endangered staghorn corals.</title>
        <authorList>
            <person name="Vollmer S.V."/>
            <person name="Selwyn J.D."/>
            <person name="Despard B.A."/>
            <person name="Roesel C.L."/>
        </authorList>
    </citation>
    <scope>NUCLEOTIDE SEQUENCE</scope>
    <source>
        <strain evidence="1">K2</strain>
    </source>
</reference>
<evidence type="ECO:0000313" key="2">
    <source>
        <dbReference type="Proteomes" id="UP001249851"/>
    </source>
</evidence>
<dbReference type="AlphaFoldDB" id="A0AAD9Q6C5"/>